<organism evidence="1 2">
    <name type="scientific">Naganishia vaughanmartiniae</name>
    <dbReference type="NCBI Taxonomy" id="1424756"/>
    <lineage>
        <taxon>Eukaryota</taxon>
        <taxon>Fungi</taxon>
        <taxon>Dikarya</taxon>
        <taxon>Basidiomycota</taxon>
        <taxon>Agaricomycotina</taxon>
        <taxon>Tremellomycetes</taxon>
        <taxon>Filobasidiales</taxon>
        <taxon>Filobasidiaceae</taxon>
        <taxon>Naganishia</taxon>
    </lineage>
</organism>
<accession>A0ACC2XNN8</accession>
<comment type="caution">
    <text evidence="1">The sequence shown here is derived from an EMBL/GenBank/DDBJ whole genome shotgun (WGS) entry which is preliminary data.</text>
</comment>
<evidence type="ECO:0000313" key="1">
    <source>
        <dbReference type="EMBL" id="KAJ9125635.1"/>
    </source>
</evidence>
<dbReference type="EMBL" id="JASBWU010000001">
    <property type="protein sequence ID" value="KAJ9125635.1"/>
    <property type="molecule type" value="Genomic_DNA"/>
</dbReference>
<sequence length="261" mass="28919">MGLPYQEGEENRPWGDLDFSSIPDELFEVCLGQNSLRLHRNARKVVKELGEQQRLHMPSDYGLADTMRIRLENAIMELGSGRTLHWHNMELEKRLKTRAAMRRRRRAVSEAQSLLEIMGAQTGESAPHPPSGLSMTPSSDQPHYLLSTHCQQEDLYLMSPTSSDTVLLQASQPQQGGDGHASSHEQQSTFMSQYQVTSPSTGNVGLTISKGPQQPQSPAVDAYSMGRAGPQDEKWWIDCIDEPPGDDGKPLISKALNLTGV</sequence>
<protein>
    <submittedName>
        <fullName evidence="1">Uncharacterized protein</fullName>
    </submittedName>
</protein>
<proteinExistence type="predicted"/>
<name>A0ACC2XNN8_9TREE</name>
<dbReference type="Proteomes" id="UP001243375">
    <property type="component" value="Unassembled WGS sequence"/>
</dbReference>
<keyword evidence="2" id="KW-1185">Reference proteome</keyword>
<evidence type="ECO:0000313" key="2">
    <source>
        <dbReference type="Proteomes" id="UP001243375"/>
    </source>
</evidence>
<gene>
    <name evidence="1" type="ORF">QFC22_000597</name>
</gene>
<reference evidence="1" key="1">
    <citation type="submission" date="2023-04" db="EMBL/GenBank/DDBJ databases">
        <title>Draft Genome sequencing of Naganishia species isolated from polar environments using Oxford Nanopore Technology.</title>
        <authorList>
            <person name="Leo P."/>
            <person name="Venkateswaran K."/>
        </authorList>
    </citation>
    <scope>NUCLEOTIDE SEQUENCE</scope>
    <source>
        <strain evidence="1">MNA-CCFEE 5425</strain>
    </source>
</reference>